<dbReference type="EMBL" id="ATNL01000015">
    <property type="protein sequence ID" value="KON71632.1"/>
    <property type="molecule type" value="Genomic_DNA"/>
</dbReference>
<evidence type="ECO:0000313" key="2">
    <source>
        <dbReference type="Proteomes" id="UP000037387"/>
    </source>
</evidence>
<keyword evidence="2" id="KW-1185">Reference proteome</keyword>
<protein>
    <recommendedName>
        <fullName evidence="3">DUF5063 domain-containing protein</fullName>
    </recommendedName>
</protein>
<accession>A0A0M0F2M5</accession>
<dbReference type="InterPro" id="IPR038312">
    <property type="entry name" value="DUF5063_sf"/>
</dbReference>
<dbReference type="Proteomes" id="UP000037387">
    <property type="component" value="Unassembled WGS sequence"/>
</dbReference>
<dbReference type="InterPro" id="IPR032025">
    <property type="entry name" value="DUF5063"/>
</dbReference>
<proteinExistence type="predicted"/>
<dbReference type="Gene3D" id="1.20.120.1550">
    <property type="entry name" value="Protein of unknown function DUF5063"/>
    <property type="match status" value="1"/>
</dbReference>
<comment type="caution">
    <text evidence="1">The sequence shown here is derived from an EMBL/GenBank/DDBJ whole genome shotgun (WGS) entry which is preliminary data.</text>
</comment>
<sequence length="189" mass="19988">MGEIENDPDLREIAEGMAAQARAFLTTATQVASGAAPGAVLPLLLLALSDALAAGARLGAMGDVVPVERFEPDAGRDTDVDPLRTALSQLFDGFDDYAEITDPLVGAEVGAASLSGDLACVAECLAKGLQHYDGGRELEGLWWWQFSYVSLWGERAASALRVLQLALAHLRLDVEDDVAAEAEYDALQS</sequence>
<dbReference type="Pfam" id="PF16702">
    <property type="entry name" value="DUF5063"/>
    <property type="match status" value="1"/>
</dbReference>
<evidence type="ECO:0008006" key="3">
    <source>
        <dbReference type="Google" id="ProtNLM"/>
    </source>
</evidence>
<gene>
    <name evidence="1" type="ORF">M768_18885</name>
</gene>
<reference evidence="1 2" key="1">
    <citation type="journal article" date="2015" name="Sci. Rep.">
        <title>Functional and structural properties of a novel cellulosome-like multienzyme complex: efficient glycoside hydrolysis of water-insoluble 7-xylosyl-10-deacetylpaclitaxel.</title>
        <authorList>
            <person name="Dou T.Y."/>
            <person name="Luan H.W."/>
            <person name="Ge G.B."/>
            <person name="Dong M.M."/>
            <person name="Zou H.F."/>
            <person name="He Y.Q."/>
            <person name="Cui P."/>
            <person name="Wang J.Y."/>
            <person name="Hao D.C."/>
            <person name="Yang S.L."/>
            <person name="Yang L."/>
        </authorList>
    </citation>
    <scope>NUCLEOTIDE SEQUENCE [LARGE SCALE GENOMIC DNA]</scope>
    <source>
        <strain evidence="1 2">F16</strain>
    </source>
</reference>
<evidence type="ECO:0000313" key="1">
    <source>
        <dbReference type="EMBL" id="KON71632.1"/>
    </source>
</evidence>
<dbReference type="RefSeq" id="WP_053371787.1">
    <property type="nucleotide sequence ID" value="NZ_KQ435296.1"/>
</dbReference>
<name>A0A0M0F2M5_CELCE</name>
<organism evidence="1 2">
    <name type="scientific">Cellulosimicrobium cellulans F16</name>
    <dbReference type="NCBI Taxonomy" id="1350482"/>
    <lineage>
        <taxon>Bacteria</taxon>
        <taxon>Bacillati</taxon>
        <taxon>Actinomycetota</taxon>
        <taxon>Actinomycetes</taxon>
        <taxon>Micrococcales</taxon>
        <taxon>Promicromonosporaceae</taxon>
        <taxon>Cellulosimicrobium</taxon>
    </lineage>
</organism>
<dbReference type="PATRIC" id="fig|1350482.3.peg.4123"/>
<dbReference type="AlphaFoldDB" id="A0A0M0F2M5"/>